<feature type="compositionally biased region" description="Polar residues" evidence="4">
    <location>
        <begin position="466"/>
        <end position="484"/>
    </location>
</feature>
<feature type="region of interest" description="Disordered" evidence="4">
    <location>
        <begin position="213"/>
        <end position="418"/>
    </location>
</feature>
<feature type="compositionally biased region" description="Basic and acidic residues" evidence="4">
    <location>
        <begin position="53"/>
        <end position="77"/>
    </location>
</feature>
<evidence type="ECO:0000256" key="3">
    <source>
        <dbReference type="SAM" id="Coils"/>
    </source>
</evidence>
<feature type="region of interest" description="Disordered" evidence="4">
    <location>
        <begin position="461"/>
        <end position="496"/>
    </location>
</feature>
<reference evidence="6" key="1">
    <citation type="submission" date="2020-04" db="EMBL/GenBank/DDBJ databases">
        <authorList>
            <person name="Alioto T."/>
            <person name="Alioto T."/>
            <person name="Gomez Garrido J."/>
        </authorList>
    </citation>
    <scope>NUCLEOTIDE SEQUENCE</scope>
    <source>
        <strain evidence="6">A484AB</strain>
    </source>
</reference>
<feature type="compositionally biased region" description="Polar residues" evidence="4">
    <location>
        <begin position="221"/>
        <end position="239"/>
    </location>
</feature>
<name>A0A6S7H504_PARCT</name>
<evidence type="ECO:0000256" key="2">
    <source>
        <dbReference type="ARBA" id="ARBA00022490"/>
    </source>
</evidence>
<feature type="domain" description="Centrosomin N-terminal motif 1" evidence="5">
    <location>
        <begin position="99"/>
        <end position="169"/>
    </location>
</feature>
<feature type="compositionally biased region" description="Basic and acidic residues" evidence="4">
    <location>
        <begin position="348"/>
        <end position="375"/>
    </location>
</feature>
<dbReference type="AlphaFoldDB" id="A0A6S7H504"/>
<evidence type="ECO:0000259" key="5">
    <source>
        <dbReference type="Pfam" id="PF07989"/>
    </source>
</evidence>
<evidence type="ECO:0000313" key="7">
    <source>
        <dbReference type="Proteomes" id="UP001152795"/>
    </source>
</evidence>
<evidence type="ECO:0000256" key="1">
    <source>
        <dbReference type="ARBA" id="ARBA00004496"/>
    </source>
</evidence>
<evidence type="ECO:0000313" key="6">
    <source>
        <dbReference type="EMBL" id="CAB3997806.1"/>
    </source>
</evidence>
<dbReference type="GO" id="GO:0005815">
    <property type="term" value="C:microtubule organizing center"/>
    <property type="evidence" value="ECO:0007669"/>
    <property type="project" value="InterPro"/>
</dbReference>
<dbReference type="EMBL" id="CACRXK020003193">
    <property type="protein sequence ID" value="CAB3997806.1"/>
    <property type="molecule type" value="Genomic_DNA"/>
</dbReference>
<keyword evidence="2" id="KW-0963">Cytoplasm</keyword>
<dbReference type="OrthoDB" id="10255000at2759"/>
<comment type="caution">
    <text evidence="6">The sequence shown here is derived from an EMBL/GenBank/DDBJ whole genome shotgun (WGS) entry which is preliminary data.</text>
</comment>
<dbReference type="GO" id="GO:0005737">
    <property type="term" value="C:cytoplasm"/>
    <property type="evidence" value="ECO:0007669"/>
    <property type="project" value="UniProtKB-SubCell"/>
</dbReference>
<evidence type="ECO:0000256" key="4">
    <source>
        <dbReference type="SAM" id="MobiDB-lite"/>
    </source>
</evidence>
<feature type="region of interest" description="Disordered" evidence="4">
    <location>
        <begin position="53"/>
        <end position="78"/>
    </location>
</feature>
<accession>A0A6S7H504</accession>
<comment type="subcellular location">
    <subcellularLocation>
        <location evidence="1">Cytoplasm</location>
    </subcellularLocation>
</comment>
<protein>
    <recommendedName>
        <fullName evidence="5">Centrosomin N-terminal motif 1 domain-containing protein</fullName>
    </recommendedName>
</protein>
<dbReference type="InterPro" id="IPR012943">
    <property type="entry name" value="Cnn_1N"/>
</dbReference>
<gene>
    <name evidence="6" type="ORF">PACLA_8A018457</name>
</gene>
<keyword evidence="3" id="KW-0175">Coiled coil</keyword>
<sequence>MFHNQGISTFPRTRSLKELNSISFDEDTLSTPKAPYRRTHEIDDLKNALNHERFDRGSSNHDLLRRPGRRSRYDPRRNTTGLTEYEIRLNQTNSPAVHTVKDQEWLIQDLKKENFDLKLRLFMEQKEREKLLNGNSRQTDDLETDLTEALDELEHAMDKENQLVHELNAARRREKSLATKLKRLERVCQHQEEDIIRMSVELENLKMEIAAKDSGIASPNAPRTRTLQSRSGRMSPTSDFTDRFSDRLSAGYPDRWDRYSDRNSDRGSDSGSYVTTPHERKTFFGDRFPDDMSTSDESETKHRTISTTTSDVERNKRREKLLSRRVRQYQDVAENGTDNDVVDGQVHPGDRVGDAKYSPRLEPLKDDSGHQERAIDVAPDILKSTPETQSGQKKGTFPRPRWFQKKSKGNKQTSKSMDDLNSVGRIDVKNIHKKNKKYNFWGCVRARESVNENIRSEYAPVKRPQVKNTEGTVKTMEENSTVAANGSGDAAPVEYI</sequence>
<keyword evidence="7" id="KW-1185">Reference proteome</keyword>
<proteinExistence type="predicted"/>
<feature type="compositionally biased region" description="Basic and acidic residues" evidence="4">
    <location>
        <begin position="277"/>
        <end position="290"/>
    </location>
</feature>
<feature type="coiled-coil region" evidence="3">
    <location>
        <begin position="139"/>
        <end position="208"/>
    </location>
</feature>
<feature type="compositionally biased region" description="Basic and acidic residues" evidence="4">
    <location>
        <begin position="311"/>
        <end position="322"/>
    </location>
</feature>
<organism evidence="6 7">
    <name type="scientific">Paramuricea clavata</name>
    <name type="common">Red gorgonian</name>
    <name type="synonym">Violescent sea-whip</name>
    <dbReference type="NCBI Taxonomy" id="317549"/>
    <lineage>
        <taxon>Eukaryota</taxon>
        <taxon>Metazoa</taxon>
        <taxon>Cnidaria</taxon>
        <taxon>Anthozoa</taxon>
        <taxon>Octocorallia</taxon>
        <taxon>Malacalcyonacea</taxon>
        <taxon>Plexauridae</taxon>
        <taxon>Paramuricea</taxon>
    </lineage>
</organism>
<feature type="compositionally biased region" description="Basic and acidic residues" evidence="4">
    <location>
        <begin position="254"/>
        <end position="268"/>
    </location>
</feature>
<dbReference type="Proteomes" id="UP001152795">
    <property type="component" value="Unassembled WGS sequence"/>
</dbReference>
<dbReference type="Pfam" id="PF07989">
    <property type="entry name" value="Cnn_1N"/>
    <property type="match status" value="1"/>
</dbReference>